<dbReference type="AlphaFoldDB" id="A0A1I0QXM0"/>
<sequence>MFTPLIDSLLHLSAAFVLGMALGFAIWKLGAKQQINAAKSEMDFWRKRLDQERIARDDDQKKIEALEHDRTVLKKHISAQAS</sequence>
<feature type="transmembrane region" description="Helical" evidence="2">
    <location>
        <begin position="12"/>
        <end position="30"/>
    </location>
</feature>
<evidence type="ECO:0000256" key="1">
    <source>
        <dbReference type="SAM" id="Coils"/>
    </source>
</evidence>
<name>A0A1I0QXM0_9RHOB</name>
<dbReference type="STRING" id="364200.SAMN04488515_2305"/>
<keyword evidence="2" id="KW-0472">Membrane</keyword>
<dbReference type="RefSeq" id="WP_131801602.1">
    <property type="nucleotide sequence ID" value="NZ_FOIZ01000001.1"/>
</dbReference>
<keyword evidence="2" id="KW-1133">Transmembrane helix</keyword>
<dbReference type="Proteomes" id="UP000199167">
    <property type="component" value="Unassembled WGS sequence"/>
</dbReference>
<keyword evidence="2" id="KW-0812">Transmembrane</keyword>
<proteinExistence type="predicted"/>
<protein>
    <submittedName>
        <fullName evidence="3">Uncharacterized protein</fullName>
    </submittedName>
</protein>
<evidence type="ECO:0000313" key="4">
    <source>
        <dbReference type="Proteomes" id="UP000199167"/>
    </source>
</evidence>
<gene>
    <name evidence="3" type="ORF">SAMN04488515_2305</name>
</gene>
<evidence type="ECO:0000256" key="2">
    <source>
        <dbReference type="SAM" id="Phobius"/>
    </source>
</evidence>
<organism evidence="3 4">
    <name type="scientific">Cognatiyoonia koreensis</name>
    <dbReference type="NCBI Taxonomy" id="364200"/>
    <lineage>
        <taxon>Bacteria</taxon>
        <taxon>Pseudomonadati</taxon>
        <taxon>Pseudomonadota</taxon>
        <taxon>Alphaproteobacteria</taxon>
        <taxon>Rhodobacterales</taxon>
        <taxon>Paracoccaceae</taxon>
        <taxon>Cognatiyoonia</taxon>
    </lineage>
</organism>
<evidence type="ECO:0000313" key="3">
    <source>
        <dbReference type="EMBL" id="SEW32325.1"/>
    </source>
</evidence>
<keyword evidence="4" id="KW-1185">Reference proteome</keyword>
<reference evidence="3 4" key="1">
    <citation type="submission" date="2016-10" db="EMBL/GenBank/DDBJ databases">
        <authorList>
            <person name="de Groot N.N."/>
        </authorList>
    </citation>
    <scope>NUCLEOTIDE SEQUENCE [LARGE SCALE GENOMIC DNA]</scope>
    <source>
        <strain evidence="3 4">DSM 17925</strain>
    </source>
</reference>
<dbReference type="EMBL" id="FOIZ01000001">
    <property type="protein sequence ID" value="SEW32325.1"/>
    <property type="molecule type" value="Genomic_DNA"/>
</dbReference>
<keyword evidence="1" id="KW-0175">Coiled coil</keyword>
<dbReference type="OrthoDB" id="9928287at2"/>
<accession>A0A1I0QXM0</accession>
<feature type="coiled-coil region" evidence="1">
    <location>
        <begin position="35"/>
        <end position="69"/>
    </location>
</feature>